<dbReference type="InterPro" id="IPR013766">
    <property type="entry name" value="Thioredoxin_domain"/>
</dbReference>
<evidence type="ECO:0000313" key="9">
    <source>
        <dbReference type="Proteomes" id="UP000788153"/>
    </source>
</evidence>
<comment type="caution">
    <text evidence="8">The sequence shown here is derived from an EMBL/GenBank/DDBJ whole genome shotgun (WGS) entry which is preliminary data.</text>
</comment>
<dbReference type="Gene3D" id="3.40.30.10">
    <property type="entry name" value="Glutaredoxin"/>
    <property type="match status" value="1"/>
</dbReference>
<dbReference type="SUPFAM" id="SSF52833">
    <property type="entry name" value="Thioredoxin-like"/>
    <property type="match status" value="1"/>
</dbReference>
<keyword evidence="4" id="KW-0560">Oxidoreductase</keyword>
<dbReference type="Pfam" id="PF13462">
    <property type="entry name" value="Thioredoxin_4"/>
    <property type="match status" value="1"/>
</dbReference>
<dbReference type="RefSeq" id="WP_140230845.1">
    <property type="nucleotide sequence ID" value="NZ_BAAAEV010000001.1"/>
</dbReference>
<dbReference type="InterPro" id="IPR012336">
    <property type="entry name" value="Thioredoxin-like_fold"/>
</dbReference>
<gene>
    <name evidence="8" type="ORF">FHT01_000964</name>
</gene>
<comment type="function">
    <text evidence="1">May be required for disulfide bond formation in some proteins.</text>
</comment>
<dbReference type="Proteomes" id="UP000788153">
    <property type="component" value="Unassembled WGS sequence"/>
</dbReference>
<comment type="similarity">
    <text evidence="2">Belongs to the thioredoxin family. DsbA subfamily.</text>
</comment>
<dbReference type="PANTHER" id="PTHR13887">
    <property type="entry name" value="GLUTATHIONE S-TRANSFERASE KAPPA"/>
    <property type="match status" value="1"/>
</dbReference>
<accession>A0ABX0U220</accession>
<keyword evidence="8" id="KW-0413">Isomerase</keyword>
<keyword evidence="9" id="KW-1185">Reference proteome</keyword>
<dbReference type="PANTHER" id="PTHR13887:SF14">
    <property type="entry name" value="DISULFIDE BOND FORMATION PROTEIN D"/>
    <property type="match status" value="1"/>
</dbReference>
<protein>
    <submittedName>
        <fullName evidence="8">Protein-disulfide isomerase</fullName>
    </submittedName>
</protein>
<evidence type="ECO:0000313" key="8">
    <source>
        <dbReference type="EMBL" id="NIJ23422.1"/>
    </source>
</evidence>
<keyword evidence="6" id="KW-0676">Redox-active center</keyword>
<name>A0ABX0U220_9SPHN</name>
<proteinExistence type="inferred from homology"/>
<organism evidence="8 9">
    <name type="scientific">Sphingomonas japonica</name>
    <dbReference type="NCBI Taxonomy" id="511662"/>
    <lineage>
        <taxon>Bacteria</taxon>
        <taxon>Pseudomonadati</taxon>
        <taxon>Pseudomonadota</taxon>
        <taxon>Alphaproteobacteria</taxon>
        <taxon>Sphingomonadales</taxon>
        <taxon>Sphingomonadaceae</taxon>
        <taxon>Sphingomonas</taxon>
    </lineage>
</organism>
<feature type="domain" description="Thioredoxin" evidence="7">
    <location>
        <begin position="1"/>
        <end position="174"/>
    </location>
</feature>
<keyword evidence="5" id="KW-1015">Disulfide bond</keyword>
<dbReference type="InterPro" id="IPR036249">
    <property type="entry name" value="Thioredoxin-like_sf"/>
</dbReference>
<dbReference type="EMBL" id="JAASQP010000001">
    <property type="protein sequence ID" value="NIJ23422.1"/>
    <property type="molecule type" value="Genomic_DNA"/>
</dbReference>
<evidence type="ECO:0000256" key="1">
    <source>
        <dbReference type="ARBA" id="ARBA00003565"/>
    </source>
</evidence>
<reference evidence="8 9" key="1">
    <citation type="submission" date="2020-03" db="EMBL/GenBank/DDBJ databases">
        <title>Genomic Encyclopedia of Type Strains, Phase IV (KMG-IV): sequencing the most valuable type-strain genomes for metagenomic binning, comparative biology and taxonomic classification.</title>
        <authorList>
            <person name="Goeker M."/>
        </authorList>
    </citation>
    <scope>NUCLEOTIDE SEQUENCE [LARGE SCALE GENOMIC DNA]</scope>
    <source>
        <strain evidence="8 9">DSM 22753</strain>
    </source>
</reference>
<evidence type="ECO:0000256" key="5">
    <source>
        <dbReference type="ARBA" id="ARBA00023157"/>
    </source>
</evidence>
<keyword evidence="3" id="KW-0732">Signal</keyword>
<evidence type="ECO:0000256" key="6">
    <source>
        <dbReference type="ARBA" id="ARBA00023284"/>
    </source>
</evidence>
<evidence type="ECO:0000256" key="2">
    <source>
        <dbReference type="ARBA" id="ARBA00005791"/>
    </source>
</evidence>
<dbReference type="GO" id="GO:0016853">
    <property type="term" value="F:isomerase activity"/>
    <property type="evidence" value="ECO:0007669"/>
    <property type="project" value="UniProtKB-KW"/>
</dbReference>
<dbReference type="PROSITE" id="PS51352">
    <property type="entry name" value="THIOREDOXIN_2"/>
    <property type="match status" value="1"/>
</dbReference>
<evidence type="ECO:0000256" key="4">
    <source>
        <dbReference type="ARBA" id="ARBA00023002"/>
    </source>
</evidence>
<sequence length="186" mass="20482">MSELRFPVSDQDHSIGPSNAPVTLVEYGDYQCPHCQAAWPHVEQVLRHFGRNLRYAYRHFPIWTAHPLAKPAAETAEFAGARQLFWEMHSAIFANSHRLSRATLVTLAAREGLDPNELAAALDQHEYAPKVDADFLSGVRSGVNGTPCFFINGVRHNGTYDAVSLSTAIERTGSGTAAHVMRMPVA</sequence>
<evidence type="ECO:0000259" key="7">
    <source>
        <dbReference type="PROSITE" id="PS51352"/>
    </source>
</evidence>
<evidence type="ECO:0000256" key="3">
    <source>
        <dbReference type="ARBA" id="ARBA00022729"/>
    </source>
</evidence>